<dbReference type="InterPro" id="IPR010982">
    <property type="entry name" value="Lambda_DNA-bd_dom_sf"/>
</dbReference>
<dbReference type="PANTHER" id="PTHR40455:SF1">
    <property type="entry name" value="ANTITOXIN HIGA"/>
    <property type="match status" value="1"/>
</dbReference>
<gene>
    <name evidence="2" type="ORF">HKX39_05815</name>
</gene>
<dbReference type="GO" id="GO:0006355">
    <property type="term" value="P:regulation of DNA-templated transcription"/>
    <property type="evidence" value="ECO:0007669"/>
    <property type="project" value="InterPro"/>
</dbReference>
<dbReference type="Gene3D" id="1.10.260.40">
    <property type="entry name" value="lambda repressor-like DNA-binding domains"/>
    <property type="match status" value="1"/>
</dbReference>
<accession>A0A849P3Q3</accession>
<evidence type="ECO:0000313" key="2">
    <source>
        <dbReference type="EMBL" id="NOL51686.1"/>
    </source>
</evidence>
<keyword evidence="3" id="KW-1185">Reference proteome</keyword>
<dbReference type="RefSeq" id="WP_171680383.1">
    <property type="nucleotide sequence ID" value="NZ_JABGBN010000003.1"/>
</dbReference>
<name>A0A849P3Q3_9BURK</name>
<dbReference type="SUPFAM" id="SSF47413">
    <property type="entry name" value="lambda repressor-like DNA-binding domains"/>
    <property type="match status" value="1"/>
</dbReference>
<dbReference type="InterPro" id="IPR001387">
    <property type="entry name" value="Cro/C1-type_HTH"/>
</dbReference>
<feature type="domain" description="HTH cro/C1-type" evidence="1">
    <location>
        <begin position="61"/>
        <end position="114"/>
    </location>
</feature>
<reference evidence="2 3" key="1">
    <citation type="submission" date="2020-05" db="EMBL/GenBank/DDBJ databases">
        <authorList>
            <person name="Niu N."/>
        </authorList>
    </citation>
    <scope>NUCLEOTIDE SEQUENCE [LARGE SCALE GENOMIC DNA]</scope>
    <source>
        <strain evidence="2 3">3340-03</strain>
    </source>
</reference>
<dbReference type="InterPro" id="IPR039060">
    <property type="entry name" value="Antitox_HigA"/>
</dbReference>
<proteinExistence type="predicted"/>
<protein>
    <submittedName>
        <fullName evidence="2">Transcriptional regulator</fullName>
    </submittedName>
</protein>
<dbReference type="EMBL" id="JABGBN010000003">
    <property type="protein sequence ID" value="NOL51686.1"/>
    <property type="molecule type" value="Genomic_DNA"/>
</dbReference>
<dbReference type="PROSITE" id="PS50943">
    <property type="entry name" value="HTH_CROC1"/>
    <property type="match status" value="1"/>
</dbReference>
<comment type="caution">
    <text evidence="2">The sequence shown here is derived from an EMBL/GenBank/DDBJ whole genome shotgun (WGS) entry which is preliminary data.</text>
</comment>
<dbReference type="GO" id="GO:0001046">
    <property type="term" value="F:core promoter sequence-specific DNA binding"/>
    <property type="evidence" value="ECO:0007669"/>
    <property type="project" value="TreeGrafter"/>
</dbReference>
<evidence type="ECO:0000313" key="3">
    <source>
        <dbReference type="Proteomes" id="UP000537862"/>
    </source>
</evidence>
<sequence>MNIKPIRNDEDLTQAFLALEKVFQVENGTPEADERDILLALIESYEAKHYPIAHANPIEAIKFKMEQQNLTRDDLVPYLGAKSKISEVLNGKRPLSLNMIKNLHHGLQIPYESLIA</sequence>
<organism evidence="2 3">
    <name type="scientific">Pelistega suis</name>
    <dbReference type="NCBI Taxonomy" id="1631957"/>
    <lineage>
        <taxon>Bacteria</taxon>
        <taxon>Pseudomonadati</taxon>
        <taxon>Pseudomonadota</taxon>
        <taxon>Betaproteobacteria</taxon>
        <taxon>Burkholderiales</taxon>
        <taxon>Alcaligenaceae</taxon>
        <taxon>Pelistega</taxon>
    </lineage>
</organism>
<evidence type="ECO:0000259" key="1">
    <source>
        <dbReference type="PROSITE" id="PS50943"/>
    </source>
</evidence>
<dbReference type="Proteomes" id="UP000537862">
    <property type="component" value="Unassembled WGS sequence"/>
</dbReference>
<dbReference type="AlphaFoldDB" id="A0A849P3Q3"/>
<dbReference type="PANTHER" id="PTHR40455">
    <property type="entry name" value="ANTITOXIN HIGA"/>
    <property type="match status" value="1"/>
</dbReference>